<protein>
    <recommendedName>
        <fullName evidence="6">Divalent metal cation transporter MntH</fullName>
    </recommendedName>
</protein>
<keyword evidence="3 6" id="KW-0812">Transmembrane</keyword>
<evidence type="ECO:0000256" key="3">
    <source>
        <dbReference type="ARBA" id="ARBA00022692"/>
    </source>
</evidence>
<comment type="function">
    <text evidence="6">H(+)-stimulated, divalent metal cation uptake system.</text>
</comment>
<evidence type="ECO:0000313" key="8">
    <source>
        <dbReference type="EMBL" id="QIG42745.1"/>
    </source>
</evidence>
<gene>
    <name evidence="6 8" type="primary">mntH</name>
    <name evidence="8" type="ORF">G5V58_08085</name>
</gene>
<keyword evidence="6" id="KW-0406">Ion transport</keyword>
<evidence type="ECO:0000256" key="7">
    <source>
        <dbReference type="SAM" id="MobiDB-lite"/>
    </source>
</evidence>
<organism evidence="8 9">
    <name type="scientific">Nocardioides anomalus</name>
    <dbReference type="NCBI Taxonomy" id="2712223"/>
    <lineage>
        <taxon>Bacteria</taxon>
        <taxon>Bacillati</taxon>
        <taxon>Actinomycetota</taxon>
        <taxon>Actinomycetes</taxon>
        <taxon>Propionibacteriales</taxon>
        <taxon>Nocardioidaceae</taxon>
        <taxon>Nocardioides</taxon>
    </lineage>
</organism>
<evidence type="ECO:0000256" key="6">
    <source>
        <dbReference type="HAMAP-Rule" id="MF_00221"/>
    </source>
</evidence>
<dbReference type="AlphaFoldDB" id="A0A6G6WCC4"/>
<dbReference type="HAMAP" id="MF_00221">
    <property type="entry name" value="NRAMP"/>
    <property type="match status" value="1"/>
</dbReference>
<keyword evidence="6" id="KW-0769">Symport</keyword>
<keyword evidence="5 6" id="KW-0472">Membrane</keyword>
<evidence type="ECO:0000256" key="1">
    <source>
        <dbReference type="ARBA" id="ARBA00004141"/>
    </source>
</evidence>
<feature type="transmembrane region" description="Helical" evidence="6">
    <location>
        <begin position="184"/>
        <end position="202"/>
    </location>
</feature>
<dbReference type="PANTHER" id="PTHR11706:SF33">
    <property type="entry name" value="NATURAL RESISTANCE-ASSOCIATED MACROPHAGE PROTEIN 2"/>
    <property type="match status" value="1"/>
</dbReference>
<keyword evidence="9" id="KW-1185">Reference proteome</keyword>
<reference evidence="8 9" key="1">
    <citation type="submission" date="2020-02" db="EMBL/GenBank/DDBJ databases">
        <title>Full genome sequence of Nocardioides sp. R-3366.</title>
        <authorList>
            <person name="Im W.-T."/>
        </authorList>
    </citation>
    <scope>NUCLEOTIDE SEQUENCE [LARGE SCALE GENOMIC DNA]</scope>
    <source>
        <strain evidence="8 9">R-3366</strain>
    </source>
</reference>
<comment type="subcellular location">
    <subcellularLocation>
        <location evidence="6">Cell membrane</location>
        <topology evidence="6">Multi-pass membrane protein</topology>
    </subcellularLocation>
    <subcellularLocation>
        <location evidence="1">Membrane</location>
        <topology evidence="1">Multi-pass membrane protein</topology>
    </subcellularLocation>
</comment>
<accession>A0A6G6WCC4</accession>
<keyword evidence="4 6" id="KW-1133">Transmembrane helix</keyword>
<evidence type="ECO:0000256" key="4">
    <source>
        <dbReference type="ARBA" id="ARBA00022989"/>
    </source>
</evidence>
<dbReference type="NCBIfam" id="TIGR01197">
    <property type="entry name" value="nramp"/>
    <property type="match status" value="1"/>
</dbReference>
<dbReference type="Pfam" id="PF01566">
    <property type="entry name" value="Nramp"/>
    <property type="match status" value="1"/>
</dbReference>
<feature type="transmembrane region" description="Helical" evidence="6">
    <location>
        <begin position="272"/>
        <end position="296"/>
    </location>
</feature>
<dbReference type="GO" id="GO:0015086">
    <property type="term" value="F:cadmium ion transmembrane transporter activity"/>
    <property type="evidence" value="ECO:0007669"/>
    <property type="project" value="TreeGrafter"/>
</dbReference>
<evidence type="ECO:0000313" key="9">
    <source>
        <dbReference type="Proteomes" id="UP000502996"/>
    </source>
</evidence>
<dbReference type="PANTHER" id="PTHR11706">
    <property type="entry name" value="SOLUTE CARRIER PROTEIN FAMILY 11 MEMBER"/>
    <property type="match status" value="1"/>
</dbReference>
<dbReference type="NCBIfam" id="NF037982">
    <property type="entry name" value="Nramp_1"/>
    <property type="match status" value="1"/>
</dbReference>
<feature type="transmembrane region" description="Helical" evidence="6">
    <location>
        <begin position="382"/>
        <end position="403"/>
    </location>
</feature>
<sequence length="443" mass="46380">MLRKDHPSGSRAAPNCSCRGPRSRRRTGPREVPVFQERSRTIPRALVKGPLPLLGPAFVTAIAYVDPGNFATNLTAGSTYGYLLVWVVVVSNLMAMLIQYLSAKVGIATGLSLPALCREHFPRPVTRGLWVQAEAVAIATDLAEVVGGALALKLLFGLPLLVGGTITAAVAFALLVLQTKGHRPFEVAITGLLAVILIGFLYDVARSGLEPLAIASGTVPRLDGPDSLLLATGMLGATVMPHAIYLHSALTSRRYARRTEPQRRALLSSQRADVVTAMTIAGVMNLLLLVVAAAALRGGAPVDTIEGAHAAFGASLGSGAALLFALALLASGFAASSVGTLAGQVVMEGFLRRHLPLVLRRLVTLAPALVVLAIGVDPTRALVVSQVVLSFGIPFALVPLVLFTRRADLMGTLVNRRLTTLVASAVAAVIIALNLVLLQQTLL</sequence>
<dbReference type="GO" id="GO:0005384">
    <property type="term" value="F:manganese ion transmembrane transporter activity"/>
    <property type="evidence" value="ECO:0007669"/>
    <property type="project" value="TreeGrafter"/>
</dbReference>
<dbReference type="EMBL" id="CP049257">
    <property type="protein sequence ID" value="QIG42745.1"/>
    <property type="molecule type" value="Genomic_DNA"/>
</dbReference>
<feature type="transmembrane region" description="Helical" evidence="6">
    <location>
        <begin position="418"/>
        <end position="438"/>
    </location>
</feature>
<dbReference type="GO" id="GO:0015293">
    <property type="term" value="F:symporter activity"/>
    <property type="evidence" value="ECO:0007669"/>
    <property type="project" value="UniProtKB-UniRule"/>
</dbReference>
<dbReference type="NCBIfam" id="NF001923">
    <property type="entry name" value="PRK00701.1"/>
    <property type="match status" value="1"/>
</dbReference>
<dbReference type="PRINTS" id="PR00447">
    <property type="entry name" value="NATRESASSCMP"/>
</dbReference>
<evidence type="ECO:0000256" key="5">
    <source>
        <dbReference type="ARBA" id="ARBA00023136"/>
    </source>
</evidence>
<dbReference type="GO" id="GO:0034755">
    <property type="term" value="P:iron ion transmembrane transport"/>
    <property type="evidence" value="ECO:0007669"/>
    <property type="project" value="TreeGrafter"/>
</dbReference>
<feature type="transmembrane region" description="Helical" evidence="6">
    <location>
        <begin position="80"/>
        <end position="101"/>
    </location>
</feature>
<feature type="transmembrane region" description="Helical" evidence="6">
    <location>
        <begin position="316"/>
        <end position="346"/>
    </location>
</feature>
<keyword evidence="2 6" id="KW-0813">Transport</keyword>
<dbReference type="InterPro" id="IPR001046">
    <property type="entry name" value="NRAMP_fam"/>
</dbReference>
<feature type="region of interest" description="Disordered" evidence="7">
    <location>
        <begin position="1"/>
        <end position="31"/>
    </location>
</feature>
<evidence type="ECO:0000256" key="2">
    <source>
        <dbReference type="ARBA" id="ARBA00022448"/>
    </source>
</evidence>
<dbReference type="Proteomes" id="UP000502996">
    <property type="component" value="Chromosome"/>
</dbReference>
<feature type="transmembrane region" description="Helical" evidence="6">
    <location>
        <begin position="154"/>
        <end position="177"/>
    </location>
</feature>
<dbReference type="GO" id="GO:0005886">
    <property type="term" value="C:plasma membrane"/>
    <property type="evidence" value="ECO:0007669"/>
    <property type="project" value="UniProtKB-SubCell"/>
</dbReference>
<keyword evidence="6" id="KW-1003">Cell membrane</keyword>
<dbReference type="KEGG" id="nano:G5V58_08085"/>
<comment type="similarity">
    <text evidence="6">Belongs to the NRAMP family.</text>
</comment>
<feature type="transmembrane region" description="Helical" evidence="6">
    <location>
        <begin position="228"/>
        <end position="251"/>
    </location>
</feature>
<name>A0A6G6WCC4_9ACTN</name>
<proteinExistence type="inferred from homology"/>
<dbReference type="GO" id="GO:0046872">
    <property type="term" value="F:metal ion binding"/>
    <property type="evidence" value="ECO:0007669"/>
    <property type="project" value="UniProtKB-UniRule"/>
</dbReference>
<feature type="transmembrane region" description="Helical" evidence="6">
    <location>
        <begin position="358"/>
        <end position="376"/>
    </location>
</feature>